<feature type="transmembrane region" description="Helical" evidence="6">
    <location>
        <begin position="323"/>
        <end position="340"/>
    </location>
</feature>
<keyword evidence="4 6" id="KW-1133">Transmembrane helix</keyword>
<name>A0ABW5RTZ8_9BACI</name>
<evidence type="ECO:0000256" key="3">
    <source>
        <dbReference type="ARBA" id="ARBA00022960"/>
    </source>
</evidence>
<comment type="subcellular location">
    <subcellularLocation>
        <location evidence="1">Membrane</location>
        <topology evidence="1">Multi-pass membrane protein</topology>
    </subcellularLocation>
</comment>
<keyword evidence="5 6" id="KW-0472">Membrane</keyword>
<dbReference type="RefSeq" id="WP_377936540.1">
    <property type="nucleotide sequence ID" value="NZ_JBHUMF010000031.1"/>
</dbReference>
<dbReference type="Pfam" id="PF01098">
    <property type="entry name" value="FTSW_RODA_SPOVE"/>
    <property type="match status" value="1"/>
</dbReference>
<evidence type="ECO:0000256" key="2">
    <source>
        <dbReference type="ARBA" id="ARBA00022692"/>
    </source>
</evidence>
<dbReference type="NCBIfam" id="NF038403">
    <property type="entry name" value="perm_prefix_1"/>
    <property type="match status" value="1"/>
</dbReference>
<sequence length="428" mass="48820">MSEKSVHYTNKVTSYVRSKEAKKFVAEELHYHLEQETKGLKDAGLSEQDAEEKAIQQMGSAERLGQDMNKLHRPRVDWVMIGMIMFISLMGILPTLNVSNELYNNADYFTRKIIYLILGATITIAFMFFDYRRLRSLRWVIFAFTTFILLALTLFPNTILNGAAYFRVAGLTVDSTTAVTAFVLCLVIFLGDANAKFWRILPVFAITLYALMIIPDITAVFVYTVTVTVLLWFRFKRKRKYILWGYLGAALFMGLMVTNAQPYQLERIYAFVNPEKYSDTSGYTYLRNEELLEQGGWFGENGGTESIMAPHTDFAFTTITYNYGWVAGGLLIIIGLFIMVRMIRKIKTIKDPFGQVIIIGGVTLFSTQFLYNIGMMTGLLPITGMFLPFISYGLNPTLQTSIMMGLFLSVYRRKDFVASREIGGWNKI</sequence>
<evidence type="ECO:0000313" key="7">
    <source>
        <dbReference type="EMBL" id="MFD2681929.1"/>
    </source>
</evidence>
<feature type="transmembrane region" description="Helical" evidence="6">
    <location>
        <begin position="76"/>
        <end position="93"/>
    </location>
</feature>
<feature type="transmembrane region" description="Helical" evidence="6">
    <location>
        <begin position="113"/>
        <end position="132"/>
    </location>
</feature>
<keyword evidence="3" id="KW-0133">Cell shape</keyword>
<protein>
    <submittedName>
        <fullName evidence="7">FtsW/RodA/SpoVE family cell cycle protein</fullName>
    </submittedName>
</protein>
<dbReference type="EMBL" id="JBHUMF010000031">
    <property type="protein sequence ID" value="MFD2681929.1"/>
    <property type="molecule type" value="Genomic_DNA"/>
</dbReference>
<feature type="transmembrane region" description="Helical" evidence="6">
    <location>
        <begin position="220"/>
        <end position="235"/>
    </location>
</feature>
<dbReference type="PANTHER" id="PTHR30474">
    <property type="entry name" value="CELL CYCLE PROTEIN"/>
    <property type="match status" value="1"/>
</dbReference>
<reference evidence="8" key="1">
    <citation type="journal article" date="2019" name="Int. J. Syst. Evol. Microbiol.">
        <title>The Global Catalogue of Microorganisms (GCM) 10K type strain sequencing project: providing services to taxonomists for standard genome sequencing and annotation.</title>
        <authorList>
            <consortium name="The Broad Institute Genomics Platform"/>
            <consortium name="The Broad Institute Genome Sequencing Center for Infectious Disease"/>
            <person name="Wu L."/>
            <person name="Ma J."/>
        </authorList>
    </citation>
    <scope>NUCLEOTIDE SEQUENCE [LARGE SCALE GENOMIC DNA]</scope>
    <source>
        <strain evidence="8">KCTC 3913</strain>
    </source>
</reference>
<evidence type="ECO:0000313" key="8">
    <source>
        <dbReference type="Proteomes" id="UP001597506"/>
    </source>
</evidence>
<feature type="transmembrane region" description="Helical" evidence="6">
    <location>
        <begin position="242"/>
        <end position="260"/>
    </location>
</feature>
<evidence type="ECO:0000256" key="1">
    <source>
        <dbReference type="ARBA" id="ARBA00004141"/>
    </source>
</evidence>
<organism evidence="7 8">
    <name type="scientific">Bacillus seohaeanensis</name>
    <dbReference type="NCBI Taxonomy" id="284580"/>
    <lineage>
        <taxon>Bacteria</taxon>
        <taxon>Bacillati</taxon>
        <taxon>Bacillota</taxon>
        <taxon>Bacilli</taxon>
        <taxon>Bacillales</taxon>
        <taxon>Bacillaceae</taxon>
        <taxon>Bacillus</taxon>
    </lineage>
</organism>
<proteinExistence type="predicted"/>
<feature type="transmembrane region" description="Helical" evidence="6">
    <location>
        <begin position="139"/>
        <end position="159"/>
    </location>
</feature>
<keyword evidence="2 6" id="KW-0812">Transmembrane</keyword>
<feature type="transmembrane region" description="Helical" evidence="6">
    <location>
        <begin position="165"/>
        <end position="190"/>
    </location>
</feature>
<evidence type="ECO:0000256" key="5">
    <source>
        <dbReference type="ARBA" id="ARBA00023136"/>
    </source>
</evidence>
<dbReference type="Proteomes" id="UP001597506">
    <property type="component" value="Unassembled WGS sequence"/>
</dbReference>
<feature type="transmembrane region" description="Helical" evidence="6">
    <location>
        <begin position="352"/>
        <end position="373"/>
    </location>
</feature>
<dbReference type="InterPro" id="IPR001182">
    <property type="entry name" value="FtsW/RodA"/>
</dbReference>
<dbReference type="InterPro" id="IPR047928">
    <property type="entry name" value="Perm_prefix_1"/>
</dbReference>
<comment type="caution">
    <text evidence="7">The sequence shown here is derived from an EMBL/GenBank/DDBJ whole genome shotgun (WGS) entry which is preliminary data.</text>
</comment>
<feature type="transmembrane region" description="Helical" evidence="6">
    <location>
        <begin position="385"/>
        <end position="411"/>
    </location>
</feature>
<evidence type="ECO:0000256" key="4">
    <source>
        <dbReference type="ARBA" id="ARBA00022989"/>
    </source>
</evidence>
<feature type="transmembrane region" description="Helical" evidence="6">
    <location>
        <begin position="197"/>
        <end position="214"/>
    </location>
</feature>
<evidence type="ECO:0000256" key="6">
    <source>
        <dbReference type="SAM" id="Phobius"/>
    </source>
</evidence>
<dbReference type="PANTHER" id="PTHR30474:SF1">
    <property type="entry name" value="PEPTIDOGLYCAN GLYCOSYLTRANSFERASE MRDB"/>
    <property type="match status" value="1"/>
</dbReference>
<accession>A0ABW5RTZ8</accession>
<keyword evidence="8" id="KW-1185">Reference proteome</keyword>
<gene>
    <name evidence="7" type="ORF">ACFSUL_14400</name>
</gene>